<sequence>MLTLLLVDAQQGASAHWRCHLDGVRKIIALHGGMRTLAQPPGMEPLILFVAFAAVMGDTSSPASNLTIATAPPEDLDFIIKEYGDREFALGSYPTALFVSIIKINRLRMQAACRPAAASNLALHAYAILTHIHSFSSADWAQSKPVSTAEWVLLGNMHQAAVAIYCIRSLQSVGVLPRDLALEDMCAAHGRGLQHFLQAALPTPQIRRFTWWCWECTRCIVGVAMLERLFGGNFRS</sequence>
<dbReference type="AlphaFoldDB" id="A0AAD4GTP2"/>
<dbReference type="Pfam" id="PF11951">
    <property type="entry name" value="Fungal_trans_2"/>
    <property type="match status" value="1"/>
</dbReference>
<comment type="caution">
    <text evidence="1">The sequence shown here is derived from an EMBL/GenBank/DDBJ whole genome shotgun (WGS) entry which is preliminary data.</text>
</comment>
<keyword evidence="2" id="KW-1185">Reference proteome</keyword>
<reference evidence="1" key="2">
    <citation type="submission" date="2020-02" db="EMBL/GenBank/DDBJ databases">
        <authorList>
            <person name="Gilchrist C.L.M."/>
            <person name="Chooi Y.-H."/>
        </authorList>
    </citation>
    <scope>NUCLEOTIDE SEQUENCE</scope>
    <source>
        <strain evidence="1">MST-FP2251</strain>
    </source>
</reference>
<proteinExistence type="predicted"/>
<dbReference type="InterPro" id="IPR021858">
    <property type="entry name" value="Fun_TF"/>
</dbReference>
<gene>
    <name evidence="1" type="ORF">FE257_008205</name>
</gene>
<evidence type="ECO:0000313" key="2">
    <source>
        <dbReference type="Proteomes" id="UP001194746"/>
    </source>
</evidence>
<accession>A0AAD4GTP2</accession>
<evidence type="ECO:0008006" key="3">
    <source>
        <dbReference type="Google" id="ProtNLM"/>
    </source>
</evidence>
<name>A0AAD4GTP2_ASPNN</name>
<reference evidence="1" key="1">
    <citation type="journal article" date="2019" name="Beilstein J. Org. Chem.">
        <title>Nanangenines: drimane sesquiterpenoids as the dominant metabolite cohort of a novel Australian fungus, Aspergillus nanangensis.</title>
        <authorList>
            <person name="Lacey H.J."/>
            <person name="Gilchrist C.L.M."/>
            <person name="Crombie A."/>
            <person name="Kalaitzis J.A."/>
            <person name="Vuong D."/>
            <person name="Rutledge P.J."/>
            <person name="Turner P."/>
            <person name="Pitt J.I."/>
            <person name="Lacey E."/>
            <person name="Chooi Y.H."/>
            <person name="Piggott A.M."/>
        </authorList>
    </citation>
    <scope>NUCLEOTIDE SEQUENCE</scope>
    <source>
        <strain evidence="1">MST-FP2251</strain>
    </source>
</reference>
<dbReference type="Proteomes" id="UP001194746">
    <property type="component" value="Unassembled WGS sequence"/>
</dbReference>
<evidence type="ECO:0000313" key="1">
    <source>
        <dbReference type="EMBL" id="KAF9888836.1"/>
    </source>
</evidence>
<organism evidence="1 2">
    <name type="scientific">Aspergillus nanangensis</name>
    <dbReference type="NCBI Taxonomy" id="2582783"/>
    <lineage>
        <taxon>Eukaryota</taxon>
        <taxon>Fungi</taxon>
        <taxon>Dikarya</taxon>
        <taxon>Ascomycota</taxon>
        <taxon>Pezizomycotina</taxon>
        <taxon>Eurotiomycetes</taxon>
        <taxon>Eurotiomycetidae</taxon>
        <taxon>Eurotiales</taxon>
        <taxon>Aspergillaceae</taxon>
        <taxon>Aspergillus</taxon>
        <taxon>Aspergillus subgen. Circumdati</taxon>
    </lineage>
</organism>
<protein>
    <recommendedName>
        <fullName evidence="3">Transcription factor domain-containing protein</fullName>
    </recommendedName>
</protein>
<dbReference type="EMBL" id="VCAU01000042">
    <property type="protein sequence ID" value="KAF9888836.1"/>
    <property type="molecule type" value="Genomic_DNA"/>
</dbReference>